<keyword evidence="2" id="KW-1185">Reference proteome</keyword>
<dbReference type="EMBL" id="CP113520">
    <property type="protein sequence ID" value="WAJ31310.1"/>
    <property type="molecule type" value="Genomic_DNA"/>
</dbReference>
<gene>
    <name evidence="1" type="ORF">OXU80_00780</name>
</gene>
<reference evidence="1" key="1">
    <citation type="submission" date="2022-11" db="EMBL/GenBank/DDBJ databases">
        <title>beta-Carotene-producing bacterium, Jeongeuplla avenae sp. nov., alleviates the salt stress of Arabidopsis seedlings.</title>
        <authorList>
            <person name="Jiang L."/>
            <person name="Lee J."/>
        </authorList>
    </citation>
    <scope>NUCLEOTIDE SEQUENCE</scope>
    <source>
        <strain evidence="1">DY_R2A_6</strain>
    </source>
</reference>
<sequence length="155" mass="17324">MPALRLMAIDADDLRILSAYCQDAVTRVEELQFLAPEKRFILPMNRFVWEQAVEPQRRGFFRRAAPPTFERRRAVLHFDRVLGAKRLGPAFSDPQAVLSLLDIRFLPGDAPSGTVELVFAAGSAIRLDVEVIEAQLTDVGGAWATAARPDHDRPD</sequence>
<evidence type="ECO:0000313" key="1">
    <source>
        <dbReference type="EMBL" id="WAJ31310.1"/>
    </source>
</evidence>
<protein>
    <submittedName>
        <fullName evidence="1">DUF2948 family protein</fullName>
    </submittedName>
</protein>
<accession>A0ACD4NWY5</accession>
<organism evidence="1 2">
    <name type="scientific">Antarcticirhabdus aurantiaca</name>
    <dbReference type="NCBI Taxonomy" id="2606717"/>
    <lineage>
        <taxon>Bacteria</taxon>
        <taxon>Pseudomonadati</taxon>
        <taxon>Pseudomonadota</taxon>
        <taxon>Alphaproteobacteria</taxon>
        <taxon>Hyphomicrobiales</taxon>
        <taxon>Aurantimonadaceae</taxon>
        <taxon>Antarcticirhabdus</taxon>
    </lineage>
</organism>
<evidence type="ECO:0000313" key="2">
    <source>
        <dbReference type="Proteomes" id="UP001163223"/>
    </source>
</evidence>
<name>A0ACD4NWY5_9HYPH</name>
<proteinExistence type="predicted"/>
<dbReference type="Proteomes" id="UP001163223">
    <property type="component" value="Chromosome"/>
</dbReference>